<name>A0A9K3CV64_9EUKA</name>
<evidence type="ECO:0000313" key="5">
    <source>
        <dbReference type="Proteomes" id="UP000265618"/>
    </source>
</evidence>
<reference evidence="4 5" key="1">
    <citation type="journal article" date="2018" name="PLoS ONE">
        <title>The draft genome of Kipferlia bialata reveals reductive genome evolution in fornicate parasites.</title>
        <authorList>
            <person name="Tanifuji G."/>
            <person name="Takabayashi S."/>
            <person name="Kume K."/>
            <person name="Takagi M."/>
            <person name="Nakayama T."/>
            <person name="Kamikawa R."/>
            <person name="Inagaki Y."/>
            <person name="Hashimoto T."/>
        </authorList>
    </citation>
    <scope>NUCLEOTIDE SEQUENCE [LARGE SCALE GENOMIC DNA]</scope>
    <source>
        <strain evidence="4">NY0173</strain>
    </source>
</reference>
<keyword evidence="5" id="KW-1185">Reference proteome</keyword>
<organism evidence="4 5">
    <name type="scientific">Kipferlia bialata</name>
    <dbReference type="NCBI Taxonomy" id="797122"/>
    <lineage>
        <taxon>Eukaryota</taxon>
        <taxon>Metamonada</taxon>
        <taxon>Carpediemonas-like organisms</taxon>
        <taxon>Kipferlia</taxon>
    </lineage>
</organism>
<dbReference type="Proteomes" id="UP000265618">
    <property type="component" value="Unassembled WGS sequence"/>
</dbReference>
<keyword evidence="1" id="KW-0880">Kelch repeat</keyword>
<sequence>MSPTDSTPPASPRQAHREREAETGTSTFAPPAPPSDRLSFSPSVPSVPPSVPSDEFEVVIGDGCVEILPAEATLAPMEEEEEGEKETYRSSELTGAFSLSNEEYVDNMTKGWCIYPSTTPMHYAMVAKTVHVGQLDYLRTYKAHCTESTVSDLVLVGESYGTIENGLSDHRGDDFYNCAYVEFVSDGYDNDYAGVTVEYCVNAECLAWWKRWLGKYLGESERATIRFYHVESVLVTGLVSIGVYLGRGLMGSESLEAGVADNRRDGMPEDYTSLDKHPSDRAAGHEGDIEATGASCDDDQQSCRHSPFVRTEPPKSGWVLACLYLIGLHRWYLGMPHPWLFLITLGGLGYWWAIDIGLVFVRIEEVNSATSGWSKRMAGLKRKRTSANQLGAADVTETVTLAGPSTRVEVVAAEILSRPRGMGHSGEARPVFVYTGPLFADGLSPADSLGEGEAYTALLIGANRVNQNNNCWLLTFDSTSDLVVTQSIPCPLSPTLSHFTATRIAGEVYVFGGRDSSTKQCTNMLTVYTIESGEWLQVEMSGDGPSPRYGHTAFTLEGCLYVGMGLPSRVKPHLSPYDSKSTSKERVGGHEDFWCYDTQSERWTQIDDPPYTGCFVASVTAGETAHLFGGSSFHNCGWIDKGRSNFHLTYNETDGWGLLADTPFQSAMPGVFKVGSHIHVIRRVKDSPTEVHVYNTKTKEWRRGCDIPIVHGNISCGTITRYRVLLQNEDEMVEGELVAEREREVVEKEAERLAASLAALGMPAEDIEAAPLSDSLTPMLRDRIEVLEHEVSDIHSRIERVDTGLQKAEREVELLSNPDTHMPEALRLLAEYRSSVSLETKIRSLSFECHHCERMLRRTMLDQVSRDRMVAEWEGKKEQLLSLKQRGEGIAALRAELDSYRVFPTVASALTETQ</sequence>
<evidence type="ECO:0000256" key="1">
    <source>
        <dbReference type="ARBA" id="ARBA00022441"/>
    </source>
</evidence>
<comment type="caution">
    <text evidence="4">The sequence shown here is derived from an EMBL/GenBank/DDBJ whole genome shotgun (WGS) entry which is preliminary data.</text>
</comment>
<evidence type="ECO:0000256" key="3">
    <source>
        <dbReference type="SAM" id="MobiDB-lite"/>
    </source>
</evidence>
<evidence type="ECO:0000313" key="4">
    <source>
        <dbReference type="EMBL" id="GIQ83791.1"/>
    </source>
</evidence>
<evidence type="ECO:0008006" key="6">
    <source>
        <dbReference type="Google" id="ProtNLM"/>
    </source>
</evidence>
<dbReference type="SUPFAM" id="SSF117281">
    <property type="entry name" value="Kelch motif"/>
    <property type="match status" value="1"/>
</dbReference>
<proteinExistence type="predicted"/>
<dbReference type="Gene3D" id="2.120.10.80">
    <property type="entry name" value="Kelch-type beta propeller"/>
    <property type="match status" value="1"/>
</dbReference>
<dbReference type="Pfam" id="PF24681">
    <property type="entry name" value="Kelch_KLHDC2_KLHL20_DRC7"/>
    <property type="match status" value="1"/>
</dbReference>
<feature type="region of interest" description="Disordered" evidence="3">
    <location>
        <begin position="269"/>
        <end position="308"/>
    </location>
</feature>
<dbReference type="EMBL" id="BDIP01001181">
    <property type="protein sequence ID" value="GIQ83791.1"/>
    <property type="molecule type" value="Genomic_DNA"/>
</dbReference>
<dbReference type="PANTHER" id="PTHR46093">
    <property type="entry name" value="ACYL-COA-BINDING DOMAIN-CONTAINING PROTEIN 5"/>
    <property type="match status" value="1"/>
</dbReference>
<dbReference type="InterPro" id="IPR015915">
    <property type="entry name" value="Kelch-typ_b-propeller"/>
</dbReference>
<dbReference type="AlphaFoldDB" id="A0A9K3CV64"/>
<keyword evidence="2" id="KW-0677">Repeat</keyword>
<evidence type="ECO:0000256" key="2">
    <source>
        <dbReference type="ARBA" id="ARBA00022737"/>
    </source>
</evidence>
<feature type="region of interest" description="Disordered" evidence="3">
    <location>
        <begin position="1"/>
        <end position="52"/>
    </location>
</feature>
<accession>A0A9K3CV64</accession>
<dbReference type="PANTHER" id="PTHR46093:SF18">
    <property type="entry name" value="FIBRONECTIN TYPE-III DOMAIN-CONTAINING PROTEIN"/>
    <property type="match status" value="1"/>
</dbReference>
<gene>
    <name evidence="4" type="ORF">KIPB_005163</name>
</gene>
<feature type="compositionally biased region" description="Basic and acidic residues" evidence="3">
    <location>
        <begin position="269"/>
        <end position="288"/>
    </location>
</feature>
<protein>
    <recommendedName>
        <fullName evidence="6">TM2 domain-containing protein</fullName>
    </recommendedName>
</protein>
<dbReference type="OrthoDB" id="432528at2759"/>